<dbReference type="Proteomes" id="UP000056750">
    <property type="component" value="Chromosome"/>
</dbReference>
<keyword evidence="3" id="KW-1185">Reference proteome</keyword>
<evidence type="ECO:0000313" key="2">
    <source>
        <dbReference type="EMBL" id="MDO6578221.1"/>
    </source>
</evidence>
<reference evidence="1 3" key="1">
    <citation type="submission" date="2015-12" db="EMBL/GenBank/DDBJ databases">
        <title>Intraspecies pangenome expansion in the marine bacterium Alteromonas.</title>
        <authorList>
            <person name="Lopez-Perez M."/>
            <person name="Rodriguez-Valera F."/>
        </authorList>
    </citation>
    <scope>NUCLEOTIDE SEQUENCE [LARGE SCALE GENOMIC DNA]</scope>
    <source>
        <strain evidence="1 3">LMG 21861</strain>
    </source>
</reference>
<sequence length="136" mass="15760">MIKANYFIRTDNNVVIVHVKGAWDLAIAEKFSQEFKKVGRQLNHTPWAHLVYFDEWALSTPDVEPVINEMLVWAQVNNMTHTARVYKDHALKTYQLNRMLDAEKHKDNICHVENSSEGFAWLTKHGFHVTTAKVVA</sequence>
<evidence type="ECO:0000313" key="1">
    <source>
        <dbReference type="EMBL" id="AMJ74270.1"/>
    </source>
</evidence>
<name>A0AAW7Z6A0_9ALTE</name>
<gene>
    <name evidence="1" type="ORF">AVL57_10005</name>
    <name evidence="2" type="ORF">Q4527_12500</name>
</gene>
<organism evidence="2 4">
    <name type="scientific">Alteromonas stellipolaris</name>
    <dbReference type="NCBI Taxonomy" id="233316"/>
    <lineage>
        <taxon>Bacteria</taxon>
        <taxon>Pseudomonadati</taxon>
        <taxon>Pseudomonadota</taxon>
        <taxon>Gammaproteobacteria</taxon>
        <taxon>Alteromonadales</taxon>
        <taxon>Alteromonadaceae</taxon>
        <taxon>Alteromonas/Salinimonas group</taxon>
        <taxon>Alteromonas</taxon>
    </lineage>
</organism>
<evidence type="ECO:0000313" key="3">
    <source>
        <dbReference type="Proteomes" id="UP000056750"/>
    </source>
</evidence>
<protein>
    <recommendedName>
        <fullName evidence="5">Phage protein</fullName>
    </recommendedName>
</protein>
<dbReference type="EMBL" id="CP013926">
    <property type="protein sequence ID" value="AMJ74270.1"/>
    <property type="molecule type" value="Genomic_DNA"/>
</dbReference>
<evidence type="ECO:0000313" key="4">
    <source>
        <dbReference type="Proteomes" id="UP001170717"/>
    </source>
</evidence>
<accession>A0AAW7Z6A0</accession>
<reference evidence="2" key="2">
    <citation type="submission" date="2023-07" db="EMBL/GenBank/DDBJ databases">
        <title>Genome content predicts the carbon catabolic preferences of heterotrophic bacteria.</title>
        <authorList>
            <person name="Gralka M."/>
        </authorList>
    </citation>
    <scope>NUCLEOTIDE SEQUENCE</scope>
    <source>
        <strain evidence="2">F2M12</strain>
    </source>
</reference>
<dbReference type="RefSeq" id="WP_057793015.1">
    <property type="nucleotide sequence ID" value="NZ_CANLMS010000008.1"/>
</dbReference>
<proteinExistence type="predicted"/>
<dbReference type="Proteomes" id="UP001170717">
    <property type="component" value="Unassembled WGS sequence"/>
</dbReference>
<evidence type="ECO:0008006" key="5">
    <source>
        <dbReference type="Google" id="ProtNLM"/>
    </source>
</evidence>
<dbReference type="KEGG" id="asq:AVL57_10005"/>
<dbReference type="EMBL" id="JAUOQI010000008">
    <property type="protein sequence ID" value="MDO6578221.1"/>
    <property type="molecule type" value="Genomic_DNA"/>
</dbReference>
<dbReference type="AlphaFoldDB" id="A0AAW7Z6A0"/>